<dbReference type="Proteomes" id="UP000242519">
    <property type="component" value="Unassembled WGS sequence"/>
</dbReference>
<evidence type="ECO:0000256" key="6">
    <source>
        <dbReference type="ARBA" id="ARBA00023015"/>
    </source>
</evidence>
<keyword evidence="11" id="KW-1185">Reference proteome</keyword>
<evidence type="ECO:0000256" key="5">
    <source>
        <dbReference type="ARBA" id="ARBA00022491"/>
    </source>
</evidence>
<dbReference type="GO" id="GO:0005634">
    <property type="term" value="C:nucleus"/>
    <property type="evidence" value="ECO:0007669"/>
    <property type="project" value="UniProtKB-SubCell"/>
</dbReference>
<name>A0A218Z722_9HELO</name>
<evidence type="ECO:0000313" key="10">
    <source>
        <dbReference type="EMBL" id="OWP03410.1"/>
    </source>
</evidence>
<evidence type="ECO:0000256" key="9">
    <source>
        <dbReference type="SAM" id="MobiDB-lite"/>
    </source>
</evidence>
<evidence type="ECO:0000313" key="11">
    <source>
        <dbReference type="Proteomes" id="UP000242519"/>
    </source>
</evidence>
<feature type="compositionally biased region" description="Polar residues" evidence="9">
    <location>
        <begin position="226"/>
        <end position="253"/>
    </location>
</feature>
<sequence>MSTSKAPLGRRVLGDLPTNASAATHRASSQHKSSISSAKPRILGEVLSPKSQEKVRMPDFDGAQAGLLGAKRKSHYHDNAREDGPMPRKRQARESGVWEPVGESIGARQLQIRDVPEVSLSPRATKSSIGPDDSLEVIASPMSSVSQNNVDLNDSQNTTITVPDDPPPMQASPLTREQLRQRAWEIKLRLSLASYKVRTNQIDIPISRLEIRSSTTSSKNSSISRCTLNSPQTQRSRPSTASDNPNVSLQEPSAQKRRLQPVPINSSPPSYRSTQATRENLASPTKRNTDILGGVVTPLSPGQREGLLKPPILDNPGLGNDLTSSFVKGLTADGLLSLMQQQS</sequence>
<evidence type="ECO:0000256" key="4">
    <source>
        <dbReference type="ARBA" id="ARBA00022490"/>
    </source>
</evidence>
<evidence type="ECO:0000256" key="8">
    <source>
        <dbReference type="ARBA" id="ARBA00023242"/>
    </source>
</evidence>
<feature type="compositionally biased region" description="Polar residues" evidence="9">
    <location>
        <begin position="263"/>
        <end position="286"/>
    </location>
</feature>
<dbReference type="InParanoid" id="A0A218Z722"/>
<evidence type="ECO:0000256" key="2">
    <source>
        <dbReference type="ARBA" id="ARBA00004496"/>
    </source>
</evidence>
<feature type="region of interest" description="Disordered" evidence="9">
    <location>
        <begin position="1"/>
        <end position="102"/>
    </location>
</feature>
<keyword evidence="7" id="KW-0804">Transcription</keyword>
<evidence type="ECO:0000256" key="7">
    <source>
        <dbReference type="ARBA" id="ARBA00023163"/>
    </source>
</evidence>
<accession>A0A218Z722</accession>
<proteinExistence type="inferred from homology"/>
<feature type="region of interest" description="Disordered" evidence="9">
    <location>
        <begin position="156"/>
        <end position="175"/>
    </location>
</feature>
<keyword evidence="8" id="KW-0539">Nucleus</keyword>
<keyword evidence="4" id="KW-0963">Cytoplasm</keyword>
<reference evidence="10 11" key="1">
    <citation type="submission" date="2017-04" db="EMBL/GenBank/DDBJ databases">
        <title>Draft genome sequence of Marssonina coronaria NL1: causal agent of apple blotch.</title>
        <authorList>
            <person name="Cheng Q."/>
        </authorList>
    </citation>
    <scope>NUCLEOTIDE SEQUENCE [LARGE SCALE GENOMIC DNA]</scope>
    <source>
        <strain evidence="10 11">NL1</strain>
    </source>
</reference>
<dbReference type="AlphaFoldDB" id="A0A218Z722"/>
<dbReference type="EMBL" id="MZNU01000176">
    <property type="protein sequence ID" value="OWP03410.1"/>
    <property type="molecule type" value="Genomic_DNA"/>
</dbReference>
<comment type="subcellular location">
    <subcellularLocation>
        <location evidence="2">Cytoplasm</location>
    </subcellularLocation>
    <subcellularLocation>
        <location evidence="1">Nucleus</location>
    </subcellularLocation>
</comment>
<comment type="caution">
    <text evidence="10">The sequence shown here is derived from an EMBL/GenBank/DDBJ whole genome shotgun (WGS) entry which is preliminary data.</text>
</comment>
<dbReference type="Pfam" id="PF08528">
    <property type="entry name" value="Whi5"/>
    <property type="match status" value="1"/>
</dbReference>
<keyword evidence="6" id="KW-0805">Transcription regulation</keyword>
<keyword evidence="5" id="KW-0678">Repressor</keyword>
<gene>
    <name evidence="10" type="ORF">B2J93_7428</name>
</gene>
<feature type="region of interest" description="Disordered" evidence="9">
    <location>
        <begin position="213"/>
        <end position="294"/>
    </location>
</feature>
<dbReference type="GO" id="GO:0005737">
    <property type="term" value="C:cytoplasm"/>
    <property type="evidence" value="ECO:0007669"/>
    <property type="project" value="UniProtKB-SubCell"/>
</dbReference>
<dbReference type="OrthoDB" id="5345625at2759"/>
<feature type="compositionally biased region" description="Low complexity" evidence="9">
    <location>
        <begin position="213"/>
        <end position="225"/>
    </location>
</feature>
<protein>
    <submittedName>
        <fullName evidence="10">Uncharacterized protein</fullName>
    </submittedName>
</protein>
<feature type="compositionally biased region" description="Basic and acidic residues" evidence="9">
    <location>
        <begin position="76"/>
        <end position="86"/>
    </location>
</feature>
<organism evidence="10 11">
    <name type="scientific">Diplocarpon coronariae</name>
    <dbReference type="NCBI Taxonomy" id="2795749"/>
    <lineage>
        <taxon>Eukaryota</taxon>
        <taxon>Fungi</taxon>
        <taxon>Dikarya</taxon>
        <taxon>Ascomycota</taxon>
        <taxon>Pezizomycotina</taxon>
        <taxon>Leotiomycetes</taxon>
        <taxon>Helotiales</taxon>
        <taxon>Drepanopezizaceae</taxon>
        <taxon>Diplocarpon</taxon>
    </lineage>
</organism>
<evidence type="ECO:0000256" key="1">
    <source>
        <dbReference type="ARBA" id="ARBA00004123"/>
    </source>
</evidence>
<comment type="similarity">
    <text evidence="3">Belongs to the WHI5/NRM1 family.</text>
</comment>
<dbReference type="InterPro" id="IPR013734">
    <property type="entry name" value="TF_Nrm1/Whi5"/>
</dbReference>
<evidence type="ECO:0000256" key="3">
    <source>
        <dbReference type="ARBA" id="ARBA00006922"/>
    </source>
</evidence>